<proteinExistence type="predicted"/>
<protein>
    <submittedName>
        <fullName evidence="1">LamG domain-containing protein</fullName>
    </submittedName>
</protein>
<dbReference type="KEGG" id="scor:J3U87_05035"/>
<name>A0A8A4TZ74_SULCO</name>
<accession>A0A8A4TZ74</accession>
<gene>
    <name evidence="1" type="ORF">J3U87_05035</name>
</gene>
<evidence type="ECO:0000313" key="1">
    <source>
        <dbReference type="EMBL" id="QTD51815.1"/>
    </source>
</evidence>
<dbReference type="Gene3D" id="2.60.120.200">
    <property type="match status" value="1"/>
</dbReference>
<sequence>MAPQARTMSPWLTMRNCTPKRITIPVRIKPAASTLAAGADQAVISKGNPFQTDQLYLGFVNRELRFNVGGNPQSGITYDLASSMTADTWYHQVGVREGNRYTLYIDGMQKDTVEIPDIPADGNMWDLLIGCYQTVNEPGLFEGCNGDVRIYQQAIRPGQA</sequence>
<keyword evidence="2" id="KW-1185">Reference proteome</keyword>
<dbReference type="InterPro" id="IPR013320">
    <property type="entry name" value="ConA-like_dom_sf"/>
</dbReference>
<dbReference type="Pfam" id="PF13385">
    <property type="entry name" value="Laminin_G_3"/>
    <property type="match status" value="1"/>
</dbReference>
<dbReference type="Proteomes" id="UP000663929">
    <property type="component" value="Chromosome"/>
</dbReference>
<dbReference type="EMBL" id="CP071793">
    <property type="protein sequence ID" value="QTD51815.1"/>
    <property type="molecule type" value="Genomic_DNA"/>
</dbReference>
<evidence type="ECO:0000313" key="2">
    <source>
        <dbReference type="Proteomes" id="UP000663929"/>
    </source>
</evidence>
<organism evidence="1 2">
    <name type="scientific">Sulfidibacter corallicola</name>
    <dbReference type="NCBI Taxonomy" id="2818388"/>
    <lineage>
        <taxon>Bacteria</taxon>
        <taxon>Pseudomonadati</taxon>
        <taxon>Acidobacteriota</taxon>
        <taxon>Holophagae</taxon>
        <taxon>Acanthopleuribacterales</taxon>
        <taxon>Acanthopleuribacteraceae</taxon>
        <taxon>Sulfidibacter</taxon>
    </lineage>
</organism>
<dbReference type="AlphaFoldDB" id="A0A8A4TZ74"/>
<reference evidence="1" key="1">
    <citation type="submission" date="2021-03" db="EMBL/GenBank/DDBJ databases">
        <title>Acanthopleuribacteraceae sp. M133.</title>
        <authorList>
            <person name="Wang G."/>
        </authorList>
    </citation>
    <scope>NUCLEOTIDE SEQUENCE</scope>
    <source>
        <strain evidence="1">M133</strain>
    </source>
</reference>
<dbReference type="SUPFAM" id="SSF49899">
    <property type="entry name" value="Concanavalin A-like lectins/glucanases"/>
    <property type="match status" value="1"/>
</dbReference>